<sequence length="171" mass="17315">MSGTAALRRVVAANAYSTALTRASVGAWSTLQPRRQAYSTAPTASSHATTKAPKAALEETATALLDDDDGDARAAPATVERLLALAEPERRRLAAGLGLQSASSGLSLFLPFAIGKIVDGCAGSWRAGDAAAVAAAAWSPTSAATALLGVFGVQALVMTARQHVLNVAGEN</sequence>
<dbReference type="InterPro" id="IPR036640">
    <property type="entry name" value="ABC1_TM_sf"/>
</dbReference>
<evidence type="ECO:0000313" key="4">
    <source>
        <dbReference type="EMBL" id="EGB02081.1"/>
    </source>
</evidence>
<name>F0YS28_AURAN</name>
<evidence type="ECO:0008006" key="6">
    <source>
        <dbReference type="Google" id="ProtNLM"/>
    </source>
</evidence>
<gene>
    <name evidence="4" type="ORF">AURANDRAFT_69215</name>
</gene>
<feature type="non-terminal residue" evidence="4">
    <location>
        <position position="171"/>
    </location>
</feature>
<accession>F0YS28</accession>
<proteinExistence type="predicted"/>
<keyword evidence="3" id="KW-0472">Membrane</keyword>
<keyword evidence="1" id="KW-0812">Transmembrane</keyword>
<keyword evidence="2" id="KW-1133">Transmembrane helix</keyword>
<dbReference type="InParanoid" id="F0YS28"/>
<dbReference type="GeneID" id="20227325"/>
<organism evidence="5">
    <name type="scientific">Aureococcus anophagefferens</name>
    <name type="common">Harmful bloom alga</name>
    <dbReference type="NCBI Taxonomy" id="44056"/>
    <lineage>
        <taxon>Eukaryota</taxon>
        <taxon>Sar</taxon>
        <taxon>Stramenopiles</taxon>
        <taxon>Ochrophyta</taxon>
        <taxon>Pelagophyceae</taxon>
        <taxon>Pelagomonadales</taxon>
        <taxon>Pelagomonadaceae</taxon>
        <taxon>Aureococcus</taxon>
    </lineage>
</organism>
<evidence type="ECO:0000256" key="2">
    <source>
        <dbReference type="ARBA" id="ARBA00022989"/>
    </source>
</evidence>
<protein>
    <recommendedName>
        <fullName evidence="6">ABC transmembrane type-1 domain-containing protein</fullName>
    </recommendedName>
</protein>
<dbReference type="GO" id="GO:0016020">
    <property type="term" value="C:membrane"/>
    <property type="evidence" value="ECO:0007669"/>
    <property type="project" value="InterPro"/>
</dbReference>
<evidence type="ECO:0000256" key="3">
    <source>
        <dbReference type="ARBA" id="ARBA00023136"/>
    </source>
</evidence>
<dbReference type="SUPFAM" id="SSF90123">
    <property type="entry name" value="ABC transporter transmembrane region"/>
    <property type="match status" value="1"/>
</dbReference>
<dbReference type="Proteomes" id="UP000002729">
    <property type="component" value="Unassembled WGS sequence"/>
</dbReference>
<dbReference type="Gene3D" id="1.20.1560.10">
    <property type="entry name" value="ABC transporter type 1, transmembrane domain"/>
    <property type="match status" value="1"/>
</dbReference>
<dbReference type="EMBL" id="GL833828">
    <property type="protein sequence ID" value="EGB02081.1"/>
    <property type="molecule type" value="Genomic_DNA"/>
</dbReference>
<keyword evidence="5" id="KW-1185">Reference proteome</keyword>
<reference evidence="4 5" key="1">
    <citation type="journal article" date="2011" name="Proc. Natl. Acad. Sci. U.S.A.">
        <title>Niche of harmful alga Aureococcus anophagefferens revealed through ecogenomics.</title>
        <authorList>
            <person name="Gobler C.J."/>
            <person name="Berry D.L."/>
            <person name="Dyhrman S.T."/>
            <person name="Wilhelm S.W."/>
            <person name="Salamov A."/>
            <person name="Lobanov A.V."/>
            <person name="Zhang Y."/>
            <person name="Collier J.L."/>
            <person name="Wurch L.L."/>
            <person name="Kustka A.B."/>
            <person name="Dill B.D."/>
            <person name="Shah M."/>
            <person name="VerBerkmoes N.C."/>
            <person name="Kuo A."/>
            <person name="Terry A."/>
            <person name="Pangilinan J."/>
            <person name="Lindquist E.A."/>
            <person name="Lucas S."/>
            <person name="Paulsen I.T."/>
            <person name="Hattenrath-Lehmann T.K."/>
            <person name="Talmage S.C."/>
            <person name="Walker E.A."/>
            <person name="Koch F."/>
            <person name="Burson A.M."/>
            <person name="Marcoval M.A."/>
            <person name="Tang Y.Z."/>
            <person name="Lecleir G.R."/>
            <person name="Coyne K.J."/>
            <person name="Berg G.M."/>
            <person name="Bertrand E.M."/>
            <person name="Saito M.A."/>
            <person name="Gladyshev V.N."/>
            <person name="Grigoriev I.V."/>
        </authorList>
    </citation>
    <scope>NUCLEOTIDE SEQUENCE [LARGE SCALE GENOMIC DNA]</scope>
    <source>
        <strain evidence="5">CCMP 1984</strain>
    </source>
</reference>
<evidence type="ECO:0000313" key="5">
    <source>
        <dbReference type="Proteomes" id="UP000002729"/>
    </source>
</evidence>
<dbReference type="GO" id="GO:0005524">
    <property type="term" value="F:ATP binding"/>
    <property type="evidence" value="ECO:0007669"/>
    <property type="project" value="InterPro"/>
</dbReference>
<evidence type="ECO:0000256" key="1">
    <source>
        <dbReference type="ARBA" id="ARBA00022692"/>
    </source>
</evidence>
<dbReference type="AlphaFoldDB" id="F0YS28"/>
<dbReference type="KEGG" id="aaf:AURANDRAFT_69215"/>
<dbReference type="RefSeq" id="XP_009043221.1">
    <property type="nucleotide sequence ID" value="XM_009044973.1"/>
</dbReference>